<name>K6X7B7_9MICO</name>
<organism evidence="1 2">
    <name type="scientific">Kineosphaera limosa NBRC 100340</name>
    <dbReference type="NCBI Taxonomy" id="1184609"/>
    <lineage>
        <taxon>Bacteria</taxon>
        <taxon>Bacillati</taxon>
        <taxon>Actinomycetota</taxon>
        <taxon>Actinomycetes</taxon>
        <taxon>Micrococcales</taxon>
        <taxon>Dermatophilaceae</taxon>
        <taxon>Kineosphaera</taxon>
    </lineage>
</organism>
<evidence type="ECO:0000313" key="2">
    <source>
        <dbReference type="Proteomes" id="UP000008366"/>
    </source>
</evidence>
<accession>K6X7B7</accession>
<dbReference type="EMBL" id="BAHD01000010">
    <property type="protein sequence ID" value="GAB94699.1"/>
    <property type="molecule type" value="Genomic_DNA"/>
</dbReference>
<dbReference type="STRING" id="1184609.KILIM_010_00300"/>
<evidence type="ECO:0000313" key="1">
    <source>
        <dbReference type="EMBL" id="GAB94699.1"/>
    </source>
</evidence>
<keyword evidence="2" id="KW-1185">Reference proteome</keyword>
<comment type="caution">
    <text evidence="1">The sequence shown here is derived from an EMBL/GenBank/DDBJ whole genome shotgun (WGS) entry which is preliminary data.</text>
</comment>
<reference evidence="1 2" key="1">
    <citation type="submission" date="2012-08" db="EMBL/GenBank/DDBJ databases">
        <title>Whole genome shotgun sequence of Kineosphaera limosa NBRC 100340.</title>
        <authorList>
            <person name="Yoshida I."/>
            <person name="Isaki S."/>
            <person name="Hosoyama A."/>
            <person name="Tsuchikane K."/>
            <person name="Katsumata H."/>
            <person name="Ando Y."/>
            <person name="Ohji S."/>
            <person name="Hamada M."/>
            <person name="Tamura T."/>
            <person name="Yamazoe A."/>
            <person name="Yamazaki S."/>
            <person name="Fujita N."/>
        </authorList>
    </citation>
    <scope>NUCLEOTIDE SEQUENCE [LARGE SCALE GENOMIC DNA]</scope>
    <source>
        <strain evidence="1 2">NBRC 100340</strain>
    </source>
</reference>
<dbReference type="AlphaFoldDB" id="K6X7B7"/>
<dbReference type="Proteomes" id="UP000008366">
    <property type="component" value="Unassembled WGS sequence"/>
</dbReference>
<protein>
    <submittedName>
        <fullName evidence="1">Uncharacterized protein</fullName>
    </submittedName>
</protein>
<gene>
    <name evidence="1" type="ORF">KILIM_010_00300</name>
</gene>
<proteinExistence type="predicted"/>
<sequence length="97" mass="11388">MTSRPADGVTEADMEEMRRRYRECFDFDSTEYQLTHIHSTQLIERNRLDEVSRGVEDQGRRLIGVEHRLERIEGLLSELVRLMRPAQARRGEGDAQD</sequence>